<organism evidence="2 3">
    <name type="scientific">Pseudoroseomonas cervicalis ATCC 49957</name>
    <dbReference type="NCBI Taxonomy" id="525371"/>
    <lineage>
        <taxon>Bacteria</taxon>
        <taxon>Pseudomonadati</taxon>
        <taxon>Pseudomonadota</taxon>
        <taxon>Alphaproteobacteria</taxon>
        <taxon>Acetobacterales</taxon>
        <taxon>Roseomonadaceae</taxon>
        <taxon>Roseomonas</taxon>
    </lineage>
</organism>
<feature type="region of interest" description="Disordered" evidence="1">
    <location>
        <begin position="1"/>
        <end position="41"/>
    </location>
</feature>
<name>D5RUK8_9PROT</name>
<reference evidence="2 3" key="1">
    <citation type="submission" date="2010-04" db="EMBL/GenBank/DDBJ databases">
        <authorList>
            <person name="Qin X."/>
            <person name="Bachman B."/>
            <person name="Battles P."/>
            <person name="Bell A."/>
            <person name="Bess C."/>
            <person name="Bickham C."/>
            <person name="Chaboub L."/>
            <person name="Chen D."/>
            <person name="Coyle M."/>
            <person name="Deiros D.R."/>
            <person name="Dinh H."/>
            <person name="Forbes L."/>
            <person name="Fowler G."/>
            <person name="Francisco L."/>
            <person name="Fu Q."/>
            <person name="Gubbala S."/>
            <person name="Hale W."/>
            <person name="Han Y."/>
            <person name="Hemphill L."/>
            <person name="Highlander S.K."/>
            <person name="Hirani K."/>
            <person name="Hogues M."/>
            <person name="Jackson L."/>
            <person name="Jakkamsetti A."/>
            <person name="Javaid M."/>
            <person name="Jiang H."/>
            <person name="Korchina V."/>
            <person name="Kovar C."/>
            <person name="Lara F."/>
            <person name="Lee S."/>
            <person name="Mata R."/>
            <person name="Mathew T."/>
            <person name="Moen C."/>
            <person name="Morales K."/>
            <person name="Munidasa M."/>
            <person name="Nazareth L."/>
            <person name="Ngo R."/>
            <person name="Nguyen L."/>
            <person name="Okwuonu G."/>
            <person name="Ongeri F."/>
            <person name="Patil S."/>
            <person name="Petrosino J."/>
            <person name="Pham C."/>
            <person name="Pham P."/>
            <person name="Pu L.-L."/>
            <person name="Puazo M."/>
            <person name="Raj R."/>
            <person name="Reid J."/>
            <person name="Rouhana J."/>
            <person name="Saada N."/>
            <person name="Shang Y."/>
            <person name="Simmons D."/>
            <person name="Thornton R."/>
            <person name="Warren J."/>
            <person name="Weissenberger G."/>
            <person name="Zhang J."/>
            <person name="Zhang L."/>
            <person name="Zhou C."/>
            <person name="Zhu D."/>
            <person name="Muzny D."/>
            <person name="Worley K."/>
            <person name="Gibbs R."/>
        </authorList>
    </citation>
    <scope>NUCLEOTIDE SEQUENCE [LARGE SCALE GENOMIC DNA]</scope>
    <source>
        <strain evidence="2 3">ATCC 49957</strain>
    </source>
</reference>
<dbReference type="Proteomes" id="UP000005324">
    <property type="component" value="Unassembled WGS sequence"/>
</dbReference>
<dbReference type="EMBL" id="ADVL01001009">
    <property type="protein sequence ID" value="EFH09015.1"/>
    <property type="molecule type" value="Genomic_DNA"/>
</dbReference>
<dbReference type="HOGENOM" id="CLU_3281832_0_0_5"/>
<proteinExistence type="predicted"/>
<gene>
    <name evidence="2" type="ORF">HMPREF0731_4770</name>
</gene>
<evidence type="ECO:0000313" key="3">
    <source>
        <dbReference type="Proteomes" id="UP000005324"/>
    </source>
</evidence>
<protein>
    <submittedName>
        <fullName evidence="2">Uncharacterized protein</fullName>
    </submittedName>
</protein>
<feature type="compositionally biased region" description="Gly residues" evidence="1">
    <location>
        <begin position="11"/>
        <end position="20"/>
    </location>
</feature>
<dbReference type="AlphaFoldDB" id="D5RUK8"/>
<sequence length="41" mass="4275">MDHGISPACGVKGGSRGGLGQAQRRADILERRRLGKGGDQL</sequence>
<keyword evidence="3" id="KW-1185">Reference proteome</keyword>
<evidence type="ECO:0000256" key="1">
    <source>
        <dbReference type="SAM" id="MobiDB-lite"/>
    </source>
</evidence>
<comment type="caution">
    <text evidence="2">The sequence shown here is derived from an EMBL/GenBank/DDBJ whole genome shotgun (WGS) entry which is preliminary data.</text>
</comment>
<evidence type="ECO:0000313" key="2">
    <source>
        <dbReference type="EMBL" id="EFH09015.1"/>
    </source>
</evidence>
<accession>D5RUK8</accession>
<feature type="non-terminal residue" evidence="2">
    <location>
        <position position="41"/>
    </location>
</feature>